<dbReference type="RefSeq" id="WP_160799374.1">
    <property type="nucleotide sequence ID" value="NZ_WUUL01000001.1"/>
</dbReference>
<sequence length="87" mass="9560">MEGYLLDGGNRLTTTQAMSPTVSSGISTMVLLTKNYYDLFKEKFGVLGGFVPVYSDPAFEEIPQLRDFIHTGEGKGNRKVSRVGVLL</sequence>
<protein>
    <submittedName>
        <fullName evidence="1">Uncharacterized protein</fullName>
    </submittedName>
</protein>
<dbReference type="EMBL" id="WUUL01000001">
    <property type="protein sequence ID" value="MXQ52341.1"/>
    <property type="molecule type" value="Genomic_DNA"/>
</dbReference>
<proteinExistence type="predicted"/>
<dbReference type="Proteomes" id="UP000430692">
    <property type="component" value="Unassembled WGS sequence"/>
</dbReference>
<gene>
    <name evidence="1" type="ORF">GSM42_00955</name>
</gene>
<evidence type="ECO:0000313" key="2">
    <source>
        <dbReference type="Proteomes" id="UP000430692"/>
    </source>
</evidence>
<organism evidence="1 2">
    <name type="scientific">Shimazuella alba</name>
    <dbReference type="NCBI Taxonomy" id="2690964"/>
    <lineage>
        <taxon>Bacteria</taxon>
        <taxon>Bacillati</taxon>
        <taxon>Bacillota</taxon>
        <taxon>Bacilli</taxon>
        <taxon>Bacillales</taxon>
        <taxon>Thermoactinomycetaceae</taxon>
        <taxon>Shimazuella</taxon>
    </lineage>
</organism>
<comment type="caution">
    <text evidence="1">The sequence shown here is derived from an EMBL/GenBank/DDBJ whole genome shotgun (WGS) entry which is preliminary data.</text>
</comment>
<evidence type="ECO:0000313" key="1">
    <source>
        <dbReference type="EMBL" id="MXQ52341.1"/>
    </source>
</evidence>
<keyword evidence="2" id="KW-1185">Reference proteome</keyword>
<dbReference type="AlphaFoldDB" id="A0A6I4VPP5"/>
<reference evidence="1 2" key="1">
    <citation type="submission" date="2019-12" db="EMBL/GenBank/DDBJ databases">
        <title>Whole-genome analyses of novel actinobacteria.</title>
        <authorList>
            <person name="Sahin N."/>
            <person name="Saygin H."/>
        </authorList>
    </citation>
    <scope>NUCLEOTIDE SEQUENCE [LARGE SCALE GENOMIC DNA]</scope>
    <source>
        <strain evidence="1 2">KC615</strain>
    </source>
</reference>
<name>A0A6I4VPP5_9BACL</name>
<accession>A0A6I4VPP5</accession>